<proteinExistence type="inferred from homology"/>
<comment type="similarity">
    <text evidence="6">Belongs to the UPL family. TOM1/PTR1 subfamily.</text>
</comment>
<dbReference type="InterPro" id="IPR035983">
    <property type="entry name" value="Hect_E3_ubiquitin_ligase"/>
</dbReference>
<comment type="catalytic activity">
    <reaction evidence="1">
        <text>S-ubiquitinyl-[E2 ubiquitin-conjugating enzyme]-L-cysteine + [acceptor protein]-L-lysine = [E2 ubiquitin-conjugating enzyme]-L-cysteine + N(6)-ubiquitinyl-[acceptor protein]-L-lysine.</text>
        <dbReference type="EC" id="2.3.2.26"/>
    </reaction>
</comment>
<evidence type="ECO:0000256" key="8">
    <source>
        <dbReference type="SAM" id="MobiDB-lite"/>
    </source>
</evidence>
<feature type="active site" description="Glycyl thioester intermediate" evidence="7">
    <location>
        <position position="3554"/>
    </location>
</feature>
<dbReference type="Pfam" id="PF06025">
    <property type="entry name" value="DUF913"/>
    <property type="match status" value="1"/>
</dbReference>
<feature type="compositionally biased region" description="Pro residues" evidence="8">
    <location>
        <begin position="2512"/>
        <end position="2522"/>
    </location>
</feature>
<dbReference type="GO" id="GO:0006511">
    <property type="term" value="P:ubiquitin-dependent protein catabolic process"/>
    <property type="evidence" value="ECO:0007669"/>
    <property type="project" value="TreeGrafter"/>
</dbReference>
<dbReference type="GO" id="GO:0061630">
    <property type="term" value="F:ubiquitin protein ligase activity"/>
    <property type="evidence" value="ECO:0007669"/>
    <property type="project" value="UniProtKB-EC"/>
</dbReference>
<dbReference type="SUPFAM" id="SSF56204">
    <property type="entry name" value="Hect, E3 ligase catalytic domain"/>
    <property type="match status" value="1"/>
</dbReference>
<feature type="region of interest" description="Disordered" evidence="8">
    <location>
        <begin position="1990"/>
        <end position="2027"/>
    </location>
</feature>
<dbReference type="InterPro" id="IPR025527">
    <property type="entry name" value="HUWE1/Rev1_UBM"/>
</dbReference>
<dbReference type="GO" id="GO:0000209">
    <property type="term" value="P:protein polyubiquitination"/>
    <property type="evidence" value="ECO:0007669"/>
    <property type="project" value="TreeGrafter"/>
</dbReference>
<protein>
    <recommendedName>
        <fullName evidence="3">HECT-type E3 ubiquitin transferase</fullName>
        <ecNumber evidence="3">2.3.2.26</ecNumber>
    </recommendedName>
</protein>
<dbReference type="InterPro" id="IPR000569">
    <property type="entry name" value="HECT_dom"/>
</dbReference>
<evidence type="ECO:0000313" key="11">
    <source>
        <dbReference type="EMBL" id="KAK1430910.1"/>
    </source>
</evidence>
<evidence type="ECO:0000256" key="1">
    <source>
        <dbReference type="ARBA" id="ARBA00000885"/>
    </source>
</evidence>
<dbReference type="FunFam" id="3.90.1750.10:FF:000026">
    <property type="entry name" value="E3 ubiquitin-protein ligase HACE1"/>
    <property type="match status" value="1"/>
</dbReference>
<organism evidence="11 12">
    <name type="scientific">Tagetes erecta</name>
    <name type="common">African marigold</name>
    <dbReference type="NCBI Taxonomy" id="13708"/>
    <lineage>
        <taxon>Eukaryota</taxon>
        <taxon>Viridiplantae</taxon>
        <taxon>Streptophyta</taxon>
        <taxon>Embryophyta</taxon>
        <taxon>Tracheophyta</taxon>
        <taxon>Spermatophyta</taxon>
        <taxon>Magnoliopsida</taxon>
        <taxon>eudicotyledons</taxon>
        <taxon>Gunneridae</taxon>
        <taxon>Pentapetalae</taxon>
        <taxon>asterids</taxon>
        <taxon>campanulids</taxon>
        <taxon>Asterales</taxon>
        <taxon>Asteraceae</taxon>
        <taxon>Asteroideae</taxon>
        <taxon>Heliantheae alliance</taxon>
        <taxon>Tageteae</taxon>
        <taxon>Tagetes</taxon>
    </lineage>
</organism>
<feature type="domain" description="HECT" evidence="10">
    <location>
        <begin position="3246"/>
        <end position="3586"/>
    </location>
</feature>
<feature type="region of interest" description="Disordered" evidence="8">
    <location>
        <begin position="2383"/>
        <end position="2402"/>
    </location>
</feature>
<evidence type="ECO:0000313" key="12">
    <source>
        <dbReference type="Proteomes" id="UP001229421"/>
    </source>
</evidence>
<dbReference type="Pfam" id="PF00632">
    <property type="entry name" value="HECT"/>
    <property type="match status" value="1"/>
</dbReference>
<dbReference type="EMBL" id="JAUHHV010000003">
    <property type="protein sequence ID" value="KAK1430910.1"/>
    <property type="molecule type" value="Genomic_DNA"/>
</dbReference>
<feature type="region of interest" description="Disordered" evidence="8">
    <location>
        <begin position="2868"/>
        <end position="2916"/>
    </location>
</feature>
<dbReference type="SUPFAM" id="SSF48371">
    <property type="entry name" value="ARM repeat"/>
    <property type="match status" value="2"/>
</dbReference>
<dbReference type="SMART" id="SM00119">
    <property type="entry name" value="HECTc"/>
    <property type="match status" value="1"/>
</dbReference>
<comment type="caution">
    <text evidence="11">The sequence shown here is derived from an EMBL/GenBank/DDBJ whole genome shotgun (WGS) entry which is preliminary data.</text>
</comment>
<feature type="region of interest" description="Disordered" evidence="8">
    <location>
        <begin position="1479"/>
        <end position="1498"/>
    </location>
</feature>
<dbReference type="PROSITE" id="PS50030">
    <property type="entry name" value="UBA"/>
    <property type="match status" value="1"/>
</dbReference>
<dbReference type="Proteomes" id="UP001229421">
    <property type="component" value="Unassembled WGS sequence"/>
</dbReference>
<dbReference type="InterPro" id="IPR003903">
    <property type="entry name" value="UIM_dom"/>
</dbReference>
<dbReference type="Gene3D" id="3.30.2160.10">
    <property type="entry name" value="Hect, E3 ligase catalytic domain"/>
    <property type="match status" value="1"/>
</dbReference>
<dbReference type="InterPro" id="IPR010309">
    <property type="entry name" value="E3_Ub_ligase_DUF908"/>
</dbReference>
<feature type="domain" description="UBA" evidence="9">
    <location>
        <begin position="1254"/>
        <end position="1295"/>
    </location>
</feature>
<keyword evidence="5 7" id="KW-0833">Ubl conjugation pathway</keyword>
<feature type="compositionally biased region" description="Polar residues" evidence="8">
    <location>
        <begin position="2868"/>
        <end position="2901"/>
    </location>
</feature>
<feature type="region of interest" description="Disordered" evidence="8">
    <location>
        <begin position="2504"/>
        <end position="2525"/>
    </location>
</feature>
<evidence type="ECO:0000259" key="9">
    <source>
        <dbReference type="PROSITE" id="PS50030"/>
    </source>
</evidence>
<name>A0AAD8KWL3_TARER</name>
<dbReference type="Gene3D" id="1.25.10.10">
    <property type="entry name" value="Leucine-rich Repeat Variant"/>
    <property type="match status" value="1"/>
</dbReference>
<dbReference type="CDD" id="cd00078">
    <property type="entry name" value="HECTc"/>
    <property type="match status" value="1"/>
</dbReference>
<evidence type="ECO:0000259" key="10">
    <source>
        <dbReference type="PROSITE" id="PS50237"/>
    </source>
</evidence>
<dbReference type="Gene3D" id="3.30.2410.10">
    <property type="entry name" value="Hect, E3 ligase catalytic domain"/>
    <property type="match status" value="1"/>
</dbReference>
<feature type="region of interest" description="Disordered" evidence="8">
    <location>
        <begin position="2192"/>
        <end position="2248"/>
    </location>
</feature>
<dbReference type="GO" id="GO:0005737">
    <property type="term" value="C:cytoplasm"/>
    <property type="evidence" value="ECO:0007669"/>
    <property type="project" value="TreeGrafter"/>
</dbReference>
<dbReference type="InterPro" id="IPR015940">
    <property type="entry name" value="UBA"/>
</dbReference>
<dbReference type="SUPFAM" id="SSF46934">
    <property type="entry name" value="UBA-like"/>
    <property type="match status" value="1"/>
</dbReference>
<gene>
    <name evidence="11" type="ORF">QVD17_14020</name>
</gene>
<comment type="pathway">
    <text evidence="2">Protein modification; protein ubiquitination.</text>
</comment>
<evidence type="ECO:0000256" key="3">
    <source>
        <dbReference type="ARBA" id="ARBA00012485"/>
    </source>
</evidence>
<reference evidence="11" key="1">
    <citation type="journal article" date="2023" name="bioRxiv">
        <title>Improved chromosome-level genome assembly for marigold (Tagetes erecta).</title>
        <authorList>
            <person name="Jiang F."/>
            <person name="Yuan L."/>
            <person name="Wang S."/>
            <person name="Wang H."/>
            <person name="Xu D."/>
            <person name="Wang A."/>
            <person name="Fan W."/>
        </authorList>
    </citation>
    <scope>NUCLEOTIDE SEQUENCE</scope>
    <source>
        <strain evidence="11">WSJ</strain>
        <tissue evidence="11">Leaf</tissue>
    </source>
</reference>
<dbReference type="InterPro" id="IPR009060">
    <property type="entry name" value="UBA-like_sf"/>
</dbReference>
<dbReference type="Pfam" id="PF14377">
    <property type="entry name" value="UBM"/>
    <property type="match status" value="3"/>
</dbReference>
<keyword evidence="12" id="KW-1185">Reference proteome</keyword>
<accession>A0AAD8KWL3</accession>
<feature type="region of interest" description="Disordered" evidence="8">
    <location>
        <begin position="1314"/>
        <end position="1338"/>
    </location>
</feature>
<evidence type="ECO:0000256" key="7">
    <source>
        <dbReference type="PROSITE-ProRule" id="PRU00104"/>
    </source>
</evidence>
<feature type="compositionally biased region" description="Polar residues" evidence="8">
    <location>
        <begin position="1990"/>
        <end position="2008"/>
    </location>
</feature>
<dbReference type="CDD" id="cd14327">
    <property type="entry name" value="UBA_atUPL1_2_like"/>
    <property type="match status" value="1"/>
</dbReference>
<evidence type="ECO:0000256" key="4">
    <source>
        <dbReference type="ARBA" id="ARBA00022679"/>
    </source>
</evidence>
<feature type="compositionally biased region" description="Polar residues" evidence="8">
    <location>
        <begin position="2226"/>
        <end position="2245"/>
    </location>
</feature>
<dbReference type="EC" id="2.3.2.26" evidence="3"/>
<dbReference type="Gene3D" id="3.90.1750.10">
    <property type="entry name" value="Hect, E3 ligase catalytic domains"/>
    <property type="match status" value="1"/>
</dbReference>
<dbReference type="Gene3D" id="1.10.8.10">
    <property type="entry name" value="DNA helicase RuvA subunit, C-terminal domain"/>
    <property type="match status" value="1"/>
</dbReference>
<dbReference type="Pfam" id="PF06012">
    <property type="entry name" value="DUF908"/>
    <property type="match status" value="1"/>
</dbReference>
<dbReference type="SMART" id="SM00165">
    <property type="entry name" value="UBA"/>
    <property type="match status" value="1"/>
</dbReference>
<feature type="compositionally biased region" description="Acidic residues" evidence="8">
    <location>
        <begin position="2017"/>
        <end position="2027"/>
    </location>
</feature>
<dbReference type="Gene3D" id="6.10.250.1630">
    <property type="match status" value="1"/>
</dbReference>
<dbReference type="PANTHER" id="PTHR11254">
    <property type="entry name" value="HECT DOMAIN UBIQUITIN-PROTEIN LIGASE"/>
    <property type="match status" value="1"/>
</dbReference>
<dbReference type="InterPro" id="IPR011989">
    <property type="entry name" value="ARM-like"/>
</dbReference>
<dbReference type="PROSITE" id="PS50237">
    <property type="entry name" value="HECT"/>
    <property type="match status" value="1"/>
</dbReference>
<dbReference type="Pfam" id="PF22562">
    <property type="entry name" value="UBA_7"/>
    <property type="match status" value="1"/>
</dbReference>
<dbReference type="FunFam" id="1.10.8.10:FF:000092">
    <property type="entry name" value="Putative E3 ubiquitin-protein ligase UPL1-like"/>
    <property type="match status" value="1"/>
</dbReference>
<dbReference type="FunFam" id="3.30.2410.10:FF:000010">
    <property type="entry name" value="E3 ubiquitin-protein ligase UPL1"/>
    <property type="match status" value="1"/>
</dbReference>
<feature type="region of interest" description="Disordered" evidence="8">
    <location>
        <begin position="2305"/>
        <end position="2324"/>
    </location>
</feature>
<feature type="region of interest" description="Disordered" evidence="8">
    <location>
        <begin position="2057"/>
        <end position="2137"/>
    </location>
</feature>
<dbReference type="FunFam" id="3.30.2160.10:FF:000001">
    <property type="entry name" value="E3 ubiquitin-protein ligase NEDD4-like"/>
    <property type="match status" value="1"/>
</dbReference>
<sequence>MKLRRRRLSEVPPKIKSFINGVIAAPLENIEEPLRSFFWDFDKGDFHHWVDLFNHFDTFFEKHIKPRKDLQLEDDFLESDPPFPREAVLQILCVARTILDNCSNKHFYSSYEHHLSSLLASTDADVVEACLQTLSSFLKKSTGKHIIRNASLNSKLFAFAQGWGGKDEGLGLVACALENISDPVAHELGSTLHFEFYENSAAEKSTQGLQIIHLPKIHTSEESDLELLHRLVQEYKVPSSLRFSLLTRLRFSRAFSSFNARQQYTCIRLLAFIVLVQACGDTDYLVSFFNTEPEFINELVTLLSYEDAVPEKNRILCLFSLVALSQDRSRQPTVLTAVTTDGHRSMLSSLMQKAIDSAVNKSSILFAEALLSLVTVLVSFSSGCSAMREAGFIPTLLPLLKNTDPQKLHLVSTAVHVLEAFMDYSNPAAALFRDLGGLDDAISRLKIEVSNVENGTPVQMQTSTASDYDSMHPLYSEALVSYHRRSLMKALLRAISLGTYAPGTTARVYGSEESLLPQCLHVIFKKAKDFGGGMFSLSAVVMSDLIHKDPTCYSILEQAGLPSAFLDALMDGVLCSAEAITCIPQCLDALCLSNNGLQAVKDRNALRCFVKIFTSRNYLRALVGDTPSSLSSGLDELMRHASSLRVHGVDMLIEILNAIKKLGSVPEVVEAPSSSVPMETDGESSKNENCEKLLEPSVDVPLLNVESFLPDCVHNVARLLETILQNSDTCRIFVEKRGIESVLQLFTLPLMPSGVSIGQSVSIAFKNFSPHHSASLARILCSFLKEHLKVTNELLVSLGGMKLAQIEDSRRTKVAQCLSSLEGILSLSNSLSKGTTNLVSELGTSDGDVLRDLGVAYREILWQVSIDCDSKADEKQSNETESENVNANSTDIAIATSDDDASMPVVRYMNPVSIRNSSQPHWGFERDFASVVRSGEGFSRRSRHGLARIRGGRTSRHLEALHIDPEASISNTEASSSQDLKKKKPEVVVMESLNKLAASIRSFFAILVKGFPSSNRRRAETGSLSTSSKNIGTALSKIFLEALSFSGYTMGSGLDTLLSVKCHYLGKVVEHMATLTFDNRRLICHTVMINNFYVQGTFKELLNTFEATSQLLWTLPFSALRSGNEFNEGNKLSHSKWLLNTLQGYCRLLEFFVNSAFLLPPTSTSQAQLLVQPAAAGLSIGLFPVPRDPEVFVRMLQSQVLDVILPVWNHPMFPDCNPEFITKIVRLVTHIYCGVDDAKRPHGSGSGGGRFIPPPDEATIATIVEMGFTRARAEEALRRVETNSVEMAMEWLFAHADDPVQEDDELAQALALSLGNSSETPKADDSVEKSTNGQTEVAEAKTLTPPIDDILAATMKLFQSSDSIAFSLTDLLVTFCNRNKGEDRPKVISYLIQQLKLCPLEILKETSTLCTVSHTLALVVADDVTAREIAVKNDVVSIAIDVLMKFIAGTGSQNELLVVPKCISALLLILDTLLQSKPNVSSETKNGTEDVDEKSTPVNVDNAKGSKFEKIFGKSTGYLTIEEGSRVVNVACDLIRRHVPALVMQAVLLLCARLTKTHSLALQFLENGGMTDLFSIPKTCFFLGYDTVASAIIRHLIEDPQTLQTAMELEIRQALSGSRHGGRVPPRVFLTSMAPLISRDCEVFMKAATTVCQLDTTGGRTVVVLSKEKEKEKDKLKTSGVEIRAPSVPENKYQDGPVKCGKAQKKVPANLTQVVDHLLETVMKYPSLNPEEDCSKFDDAMEVDSSAVIKGKMKVNDTRKEFDSLSEKSAAGLPKVTFVLKLLSDILLMYVHAVGVILKRDLEMQGGIVHHVMHHLLYPSVDKISGSDEWRGKLSDNASWFLVVLCGRSSEGRRRVINVLVKALSSFASSASSSSKNSLLPDKRVLASVDLVYSVLSKNSSSGYVLGSGCSPDIAKGMIDGGLIPCLSSILQVLDLDHPDAPKVVNIILKALEALTRAANAVEQLTSSDLANKKKSVSLDTAYDNQTVDTPVNQISVGGQHELTGTDNAEQHHEETTQDEGDHESDLNQDVEQDMRIEMDEMEDGVLRDSDQIEMTFHVESRRGGDNTGDEDDDMGDGGEDDEDDDDDDDDGDDEDEDEDIAEDGTALMSLADTDVEDHDETGLGDEYNDDMIEEEDDDDYHENRVIEVRWREALDGVLGQAGPDSGLIDIAAEPFEGVNVDDILGVGRPMNGGFDHGRRQQTRTSFERSGVDGNNALQHPLLLRPSSQSGELGSIRPSSGGNSSRDLESISGGSFDVSHFYMFDAPVLPFDHAQSTVFGNRVAGGTPSPLADFSVGFESLRAPARRGPGDGRWTDDGQPQASGQAAIMAHAVEEHFMSQLTTTTPVANDKPQAAEVVGNVGQQSEGPDNNNNDQNVDQMVENAQQTQGQASEPNPDVVNIEANSHDNMENSEGNEQQELSAIDEVASNNLSSSGDHNADVDMNVAGGDMLPSVSVIEESLSEQNANIGDQPDATVATNVAQSTNGIDPTFLEALPAELRAEVLASQQSQSAPPPVSAPAPIPATSDEIDPEFLAALPPDIQAEVLAQQRAQRVAHQAEGQPVDMDNASIIATFPADLREEVLLTSSEAVLSALPSPLLAEAQMLRDRAMSHYQARSLFGNNQRHSSRRNGLGFNRQTVTDRGVGVTIGRRASSAFLESLKVKEVEGDPLLDPDALKALIRLLRLAQPLGKGLLQRLFLNLCAHGRTREVLVFLLLRMIKMETEGPAGGLTTINSQRLYGCQSNVVYGRSQLLDGLPPLVLRRVLEILTYLATNHSSVASLLFYFDLSLVPESVNLNWYDKKNDKGKEMVVEGGEISHPVGSECDIPILLFVKLLNQPLFLRSIAHLEQVMGLLQVVVYTAASKIKSQPHTEQVETTSQALPGAASTNLPQPQGDSSSAGTEPSHGDKIVSDGLSTSDDQKSVNMYNIFMKLPQSDLHILCSLLGREGLSDKVYLLTGEVLKKLASVAPAHRKFFIVELSDLAHRLSGSAIQELITLRNTHMLGLSAGSMAGAAVLRLMQTLSSLIPPDTDGSKSFKNDGNQEHITMWKLNISLEPLWQELSECISVTETQLAHGSFSSVTNSNTVEQVPGAGPSASSISPLPPGTHRLLPFIESFLVLCEKLQANNASLQQDEAYATTTAQEVKEFSGNSSPSGTGVDGAVTFARFAEKHRRLLNAFVRQNPGLLEKSLSMMLKLPRLIDFDNKKSYFRSRIRQQHDQHLAGSLRISVRRAYVLEDSYNQLRMRPTQDIKGRLNVHFQGEEGIDAGGLTREWYQLLSRVLFDKGALLFTTGGNNATFQPNPNSVYQTEHLSYFKFVGRVVAKALFDGQLLDVYFTRSFYKHILGVKVTYHDIEAVDPDYYKNLKWLLENDVSDILDLTFSMDADEEKHILYEKTEVTDYELKAGGRNIRVTEETKHEYVDLVADHKLTNAIRPQINSFLEGFNELIPRDLISIFNDKELELLISGLPEIDFDDLKANTEYTGYTVSSSVVGWFWEVVKAFNKEDMARLLQFVTGTSKVPLEGFKALQGISGPQRFQIHKAYGAPERLPSAHTCFNQLDLPEYMSKEQLQERLLLAIHEASEASVQPLIFYVNIKNIDYAWRCSLKKASSWEEIKGNDVE</sequence>
<feature type="compositionally biased region" description="Polar residues" evidence="8">
    <location>
        <begin position="2383"/>
        <end position="2393"/>
    </location>
</feature>
<evidence type="ECO:0000256" key="5">
    <source>
        <dbReference type="ARBA" id="ARBA00022786"/>
    </source>
</evidence>
<dbReference type="PANTHER" id="PTHR11254:SF67">
    <property type="entry name" value="E3 UBIQUITIN-PROTEIN LIGASE HUWE1"/>
    <property type="match status" value="1"/>
</dbReference>
<evidence type="ECO:0000256" key="2">
    <source>
        <dbReference type="ARBA" id="ARBA00004906"/>
    </source>
</evidence>
<evidence type="ECO:0000256" key="6">
    <source>
        <dbReference type="ARBA" id="ARBA00034494"/>
    </source>
</evidence>
<dbReference type="InterPro" id="IPR016024">
    <property type="entry name" value="ARM-type_fold"/>
</dbReference>
<feature type="compositionally biased region" description="Acidic residues" evidence="8">
    <location>
        <begin position="2114"/>
        <end position="2137"/>
    </location>
</feature>
<dbReference type="InterPro" id="IPR050409">
    <property type="entry name" value="E3_ubiq-protein_ligase"/>
</dbReference>
<dbReference type="PROSITE" id="PS50330">
    <property type="entry name" value="UIM"/>
    <property type="match status" value="1"/>
</dbReference>
<keyword evidence="4" id="KW-0808">Transferase</keyword>
<dbReference type="FunFam" id="3.90.1750.10:FF:000003">
    <property type="entry name" value="E3 ubiquitin-protein ligase UPL1"/>
    <property type="match status" value="1"/>
</dbReference>
<feature type="compositionally biased region" description="Acidic residues" evidence="8">
    <location>
        <begin position="2068"/>
        <end position="2103"/>
    </location>
</feature>
<dbReference type="InterPro" id="IPR010314">
    <property type="entry name" value="E3_Ub_ligase_DUF913"/>
</dbReference>